<reference evidence="1" key="1">
    <citation type="journal article" date="2015" name="Nature">
        <title>Complex archaea that bridge the gap between prokaryotes and eukaryotes.</title>
        <authorList>
            <person name="Spang A."/>
            <person name="Saw J.H."/>
            <person name="Jorgensen S.L."/>
            <person name="Zaremba-Niedzwiedzka K."/>
            <person name="Martijn J."/>
            <person name="Lind A.E."/>
            <person name="van Eijk R."/>
            <person name="Schleper C."/>
            <person name="Guy L."/>
            <person name="Ettema T.J."/>
        </authorList>
    </citation>
    <scope>NUCLEOTIDE SEQUENCE</scope>
</reference>
<protein>
    <submittedName>
        <fullName evidence="1">Uncharacterized protein</fullName>
    </submittedName>
</protein>
<organism evidence="1">
    <name type="scientific">marine sediment metagenome</name>
    <dbReference type="NCBI Taxonomy" id="412755"/>
    <lineage>
        <taxon>unclassified sequences</taxon>
        <taxon>metagenomes</taxon>
        <taxon>ecological metagenomes</taxon>
    </lineage>
</organism>
<evidence type="ECO:0000313" key="1">
    <source>
        <dbReference type="EMBL" id="KKM01644.1"/>
    </source>
</evidence>
<name>A0A0F9GS54_9ZZZZ</name>
<proteinExistence type="predicted"/>
<dbReference type="EMBL" id="LAZR01017140">
    <property type="protein sequence ID" value="KKM01644.1"/>
    <property type="molecule type" value="Genomic_DNA"/>
</dbReference>
<gene>
    <name evidence="1" type="ORF">LCGC14_1792340</name>
</gene>
<comment type="caution">
    <text evidence="1">The sequence shown here is derived from an EMBL/GenBank/DDBJ whole genome shotgun (WGS) entry which is preliminary data.</text>
</comment>
<accession>A0A0F9GS54</accession>
<sequence>MKTITKEQTNPIVFISHSNGSAGMKTMSIDLIEECLVVRVYGPGLRIDPFKTKNFSEAIKEYNRFDF</sequence>
<dbReference type="AlphaFoldDB" id="A0A0F9GS54"/>